<reference evidence="2" key="1">
    <citation type="journal article" date="2020" name="mSystems">
        <title>Genome- and Community-Level Interaction Insights into Carbon Utilization and Element Cycling Functions of Hydrothermarchaeota in Hydrothermal Sediment.</title>
        <authorList>
            <person name="Zhou Z."/>
            <person name="Liu Y."/>
            <person name="Xu W."/>
            <person name="Pan J."/>
            <person name="Luo Z.H."/>
            <person name="Li M."/>
        </authorList>
    </citation>
    <scope>NUCLEOTIDE SEQUENCE [LARGE SCALE GENOMIC DNA]</scope>
    <source>
        <strain evidence="2">HyVt-577</strain>
    </source>
</reference>
<accession>A0A7V4U4Z1</accession>
<proteinExistence type="predicted"/>
<feature type="region of interest" description="Disordered" evidence="1">
    <location>
        <begin position="70"/>
        <end position="142"/>
    </location>
</feature>
<dbReference type="EMBL" id="DRQG01000142">
    <property type="protein sequence ID" value="HGY56964.1"/>
    <property type="molecule type" value="Genomic_DNA"/>
</dbReference>
<protein>
    <submittedName>
        <fullName evidence="2">Uncharacterized protein</fullName>
    </submittedName>
</protein>
<gene>
    <name evidence="2" type="ORF">ENK44_14745</name>
</gene>
<sequence>MKLAKDARKGKKIVRNDGHKLKNGKTGMPHYQTASGDGSHVFYKVLSVLAGINLGELIGELNPLHGGTGLGYGQGFGNEGEDIDQDGIPDIDDVIDNRIDPETGDIIDPESGEVVGNVNDDQNQDDQSQNNTENQQDEKNEL</sequence>
<name>A0A7V4U4Z1_CALAY</name>
<organism evidence="2">
    <name type="scientific">Caldithrix abyssi</name>
    <dbReference type="NCBI Taxonomy" id="187145"/>
    <lineage>
        <taxon>Bacteria</taxon>
        <taxon>Pseudomonadati</taxon>
        <taxon>Calditrichota</taxon>
        <taxon>Calditrichia</taxon>
        <taxon>Calditrichales</taxon>
        <taxon>Calditrichaceae</taxon>
        <taxon>Caldithrix</taxon>
    </lineage>
</organism>
<dbReference type="AlphaFoldDB" id="A0A7V4U4Z1"/>
<comment type="caution">
    <text evidence="2">The sequence shown here is derived from an EMBL/GenBank/DDBJ whole genome shotgun (WGS) entry which is preliminary data.</text>
</comment>
<feature type="compositionally biased region" description="Acidic residues" evidence="1">
    <location>
        <begin position="79"/>
        <end position="94"/>
    </location>
</feature>
<feature type="compositionally biased region" description="Acidic residues" evidence="1">
    <location>
        <begin position="102"/>
        <end position="111"/>
    </location>
</feature>
<feature type="compositionally biased region" description="Low complexity" evidence="1">
    <location>
        <begin position="117"/>
        <end position="134"/>
    </location>
</feature>
<evidence type="ECO:0000313" key="2">
    <source>
        <dbReference type="EMBL" id="HGY56964.1"/>
    </source>
</evidence>
<evidence type="ECO:0000256" key="1">
    <source>
        <dbReference type="SAM" id="MobiDB-lite"/>
    </source>
</evidence>
<dbReference type="Proteomes" id="UP000885779">
    <property type="component" value="Unassembled WGS sequence"/>
</dbReference>
<feature type="region of interest" description="Disordered" evidence="1">
    <location>
        <begin position="1"/>
        <end position="29"/>
    </location>
</feature>